<feature type="domain" description="Fe2OG dioxygenase" evidence="6">
    <location>
        <begin position="95"/>
        <end position="210"/>
    </location>
</feature>
<proteinExistence type="predicted"/>
<evidence type="ECO:0000313" key="7">
    <source>
        <dbReference type="EMBL" id="SVA77437.1"/>
    </source>
</evidence>
<evidence type="ECO:0000259" key="6">
    <source>
        <dbReference type="PROSITE" id="PS51471"/>
    </source>
</evidence>
<dbReference type="SMART" id="SM00702">
    <property type="entry name" value="P4Hc"/>
    <property type="match status" value="1"/>
</dbReference>
<evidence type="ECO:0000256" key="5">
    <source>
        <dbReference type="ARBA" id="ARBA00023004"/>
    </source>
</evidence>
<dbReference type="InterPro" id="IPR044862">
    <property type="entry name" value="Pro_4_hyd_alph_FE2OG_OXY"/>
</dbReference>
<protein>
    <recommendedName>
        <fullName evidence="6">Fe2OG dioxygenase domain-containing protein</fullName>
    </recommendedName>
</protein>
<organism evidence="7">
    <name type="scientific">marine metagenome</name>
    <dbReference type="NCBI Taxonomy" id="408172"/>
    <lineage>
        <taxon>unclassified sequences</taxon>
        <taxon>metagenomes</taxon>
        <taxon>ecological metagenomes</taxon>
    </lineage>
</organism>
<reference evidence="7" key="1">
    <citation type="submission" date="2018-05" db="EMBL/GenBank/DDBJ databases">
        <authorList>
            <person name="Lanie J.A."/>
            <person name="Ng W.-L."/>
            <person name="Kazmierczak K.M."/>
            <person name="Andrzejewski T.M."/>
            <person name="Davidsen T.M."/>
            <person name="Wayne K.J."/>
            <person name="Tettelin H."/>
            <person name="Glass J.I."/>
            <person name="Rusch D."/>
            <person name="Podicherti R."/>
            <person name="Tsui H.-C.T."/>
            <person name="Winkler M.E."/>
        </authorList>
    </citation>
    <scope>NUCLEOTIDE SEQUENCE</scope>
</reference>
<dbReference type="EMBL" id="UINC01018435">
    <property type="protein sequence ID" value="SVA77437.1"/>
    <property type="molecule type" value="Genomic_DNA"/>
</dbReference>
<dbReference type="GO" id="GO:0005783">
    <property type="term" value="C:endoplasmic reticulum"/>
    <property type="evidence" value="ECO:0007669"/>
    <property type="project" value="TreeGrafter"/>
</dbReference>
<dbReference type="Pfam" id="PF13640">
    <property type="entry name" value="2OG-FeII_Oxy_3"/>
    <property type="match status" value="1"/>
</dbReference>
<evidence type="ECO:0000256" key="4">
    <source>
        <dbReference type="ARBA" id="ARBA00023002"/>
    </source>
</evidence>
<name>A0A381YLU8_9ZZZZ</name>
<keyword evidence="5" id="KW-0408">Iron</keyword>
<keyword evidence="4" id="KW-0560">Oxidoreductase</keyword>
<gene>
    <name evidence="7" type="ORF">METZ01_LOCUS130291</name>
</gene>
<keyword evidence="3" id="KW-0223">Dioxygenase</keyword>
<dbReference type="GO" id="GO:0004656">
    <property type="term" value="F:procollagen-proline 4-dioxygenase activity"/>
    <property type="evidence" value="ECO:0007669"/>
    <property type="project" value="TreeGrafter"/>
</dbReference>
<dbReference type="PROSITE" id="PS51471">
    <property type="entry name" value="FE2OG_OXY"/>
    <property type="match status" value="1"/>
</dbReference>
<sequence length="214" mass="24360">MKEEEFPKKIADNVTMHSSNPILYVVDNFLSNDECDAFIEAGKGRLKPSTVISPDKHIQHKSRTSENCWIQHDASEILHEVSKRFSILVQMPIRNAEQYQLVYYKEGAEYKPHFDSFDFNTKDGKKNWEPGGQRLITALAYLNNVEAGGGTGFPELGLTISPKRGDVVIFHNALLNSESSLHAEINPRSLHGGMPVTKGEKWVLNLWFRENLRY</sequence>
<evidence type="ECO:0000256" key="1">
    <source>
        <dbReference type="ARBA" id="ARBA00001961"/>
    </source>
</evidence>
<dbReference type="PANTHER" id="PTHR10869:SF246">
    <property type="entry name" value="TRANSMEMBRANE PROLYL 4-HYDROXYLASE"/>
    <property type="match status" value="1"/>
</dbReference>
<dbReference type="Gene3D" id="2.60.120.620">
    <property type="entry name" value="q2cbj1_9rhob like domain"/>
    <property type="match status" value="1"/>
</dbReference>
<dbReference type="GO" id="GO:0031418">
    <property type="term" value="F:L-ascorbic acid binding"/>
    <property type="evidence" value="ECO:0007669"/>
    <property type="project" value="InterPro"/>
</dbReference>
<keyword evidence="2" id="KW-0479">Metal-binding</keyword>
<dbReference type="InterPro" id="IPR005123">
    <property type="entry name" value="Oxoglu/Fe-dep_dioxygenase_dom"/>
</dbReference>
<dbReference type="AlphaFoldDB" id="A0A381YLU8"/>
<evidence type="ECO:0000256" key="3">
    <source>
        <dbReference type="ARBA" id="ARBA00022964"/>
    </source>
</evidence>
<dbReference type="InterPro" id="IPR045054">
    <property type="entry name" value="P4HA-like"/>
</dbReference>
<dbReference type="PANTHER" id="PTHR10869">
    <property type="entry name" value="PROLYL 4-HYDROXYLASE ALPHA SUBUNIT"/>
    <property type="match status" value="1"/>
</dbReference>
<dbReference type="InterPro" id="IPR006620">
    <property type="entry name" value="Pro_4_hyd_alph"/>
</dbReference>
<dbReference type="GO" id="GO:0005506">
    <property type="term" value="F:iron ion binding"/>
    <property type="evidence" value="ECO:0007669"/>
    <property type="project" value="InterPro"/>
</dbReference>
<accession>A0A381YLU8</accession>
<comment type="cofactor">
    <cofactor evidence="1">
        <name>L-ascorbate</name>
        <dbReference type="ChEBI" id="CHEBI:38290"/>
    </cofactor>
</comment>
<evidence type="ECO:0000256" key="2">
    <source>
        <dbReference type="ARBA" id="ARBA00022723"/>
    </source>
</evidence>